<dbReference type="AlphaFoldDB" id="A0A242MHB8"/>
<dbReference type="CDD" id="cd00060">
    <property type="entry name" value="FHA"/>
    <property type="match status" value="1"/>
</dbReference>
<evidence type="ECO:0000313" key="3">
    <source>
        <dbReference type="EMBL" id="OTP70704.1"/>
    </source>
</evidence>
<accession>A0A242MHB8</accession>
<dbReference type="EMBL" id="NBTZ01000106">
    <property type="protein sequence ID" value="OTP70704.1"/>
    <property type="molecule type" value="Genomic_DNA"/>
</dbReference>
<reference evidence="3 4" key="1">
    <citation type="submission" date="2017-03" db="EMBL/GenBank/DDBJ databases">
        <title>Genome analysis of strain PAMC 26577.</title>
        <authorList>
            <person name="Oh H.-M."/>
            <person name="Yang J.-A."/>
        </authorList>
    </citation>
    <scope>NUCLEOTIDE SEQUENCE [LARGE SCALE GENOMIC DNA]</scope>
    <source>
        <strain evidence="3 4">PAMC 26577</strain>
    </source>
</reference>
<gene>
    <name evidence="3" type="ORF">PAMC26577_26980</name>
</gene>
<dbReference type="InterPro" id="IPR017735">
    <property type="entry name" value="T6SS_FHA"/>
</dbReference>
<organism evidence="3 4">
    <name type="scientific">Caballeronia sordidicola</name>
    <name type="common">Burkholderia sordidicola</name>
    <dbReference type="NCBI Taxonomy" id="196367"/>
    <lineage>
        <taxon>Bacteria</taxon>
        <taxon>Pseudomonadati</taxon>
        <taxon>Pseudomonadota</taxon>
        <taxon>Betaproteobacteria</taxon>
        <taxon>Burkholderiales</taxon>
        <taxon>Burkholderiaceae</taxon>
        <taxon>Caballeronia</taxon>
    </lineage>
</organism>
<dbReference type="Gene3D" id="2.60.200.20">
    <property type="match status" value="1"/>
</dbReference>
<dbReference type="Pfam" id="PF20232">
    <property type="entry name" value="T6SS_FHA_C"/>
    <property type="match status" value="1"/>
</dbReference>
<dbReference type="Pfam" id="PF00498">
    <property type="entry name" value="FHA"/>
    <property type="match status" value="1"/>
</dbReference>
<feature type="region of interest" description="Disordered" evidence="1">
    <location>
        <begin position="133"/>
        <end position="153"/>
    </location>
</feature>
<proteinExistence type="predicted"/>
<dbReference type="InterPro" id="IPR000253">
    <property type="entry name" value="FHA_dom"/>
</dbReference>
<protein>
    <submittedName>
        <fullName evidence="3">Uncharacterized protein ImpI/VasC</fullName>
    </submittedName>
</protein>
<evidence type="ECO:0000256" key="1">
    <source>
        <dbReference type="SAM" id="MobiDB-lite"/>
    </source>
</evidence>
<feature type="region of interest" description="Disordered" evidence="1">
    <location>
        <begin position="267"/>
        <end position="288"/>
    </location>
</feature>
<sequence>MTVSGGVLSAPQDIELDTAGGTLGRAPECTVVLPDTQRAISRVQARIEWRDGAFILVDAGSNPTLLNDQILDGSREAQLHDGDRLRVGPYALDVSIEHELENMTMMTRPDVSIPSAPLPEKPDWDVKPAAPLIPDDWNAPHAASKDSRADTPFTPDPLAATPLLREPARFGVNANQELIDALGAGNSPLGIGPAKHEVSPFSVSGSSRGFEHISPERAMNAVPTLPVLDGPATPIIPEDFDPFIPPVEMHDELAPVIPATEFLALPEPAPAPTPQPKHPEPVAATPSTGDDATLTALLQGLGIDAGTVRHIPANDLARLVGGMLRVATQGTMTALRSRSMAKRETRIAMTLIEERDNNPLKFFPDVDMALTQMLGARGAGYLAPEDALQEAFHDIQTHELAVVAGMRAALEHAMSRIDPVTIDRSVQPAKGIDALLGNRRARLWQRFVDTWEDVARDAGDDFQRTFGEPFSRAYQAQLDALTRSTPSE</sequence>
<dbReference type="Proteomes" id="UP000195221">
    <property type="component" value="Unassembled WGS sequence"/>
</dbReference>
<dbReference type="InterPro" id="IPR046883">
    <property type="entry name" value="T6SS_FHA_C"/>
</dbReference>
<dbReference type="NCBIfam" id="TIGR03354">
    <property type="entry name" value="VI_FHA"/>
    <property type="match status" value="1"/>
</dbReference>
<feature type="domain" description="FHA" evidence="2">
    <location>
        <begin position="21"/>
        <end position="71"/>
    </location>
</feature>
<dbReference type="InterPro" id="IPR008984">
    <property type="entry name" value="SMAD_FHA_dom_sf"/>
</dbReference>
<dbReference type="SUPFAM" id="SSF49879">
    <property type="entry name" value="SMAD/FHA domain"/>
    <property type="match status" value="1"/>
</dbReference>
<comment type="caution">
    <text evidence="3">The sequence shown here is derived from an EMBL/GenBank/DDBJ whole genome shotgun (WGS) entry which is preliminary data.</text>
</comment>
<dbReference type="PROSITE" id="PS50006">
    <property type="entry name" value="FHA_DOMAIN"/>
    <property type="match status" value="1"/>
</dbReference>
<feature type="compositionally biased region" description="Pro residues" evidence="1">
    <location>
        <begin position="267"/>
        <end position="276"/>
    </location>
</feature>
<dbReference type="SMART" id="SM00240">
    <property type="entry name" value="FHA"/>
    <property type="match status" value="1"/>
</dbReference>
<evidence type="ECO:0000313" key="4">
    <source>
        <dbReference type="Proteomes" id="UP000195221"/>
    </source>
</evidence>
<name>A0A242MHB8_CABSO</name>
<evidence type="ECO:0000259" key="2">
    <source>
        <dbReference type="PROSITE" id="PS50006"/>
    </source>
</evidence>